<dbReference type="EMBL" id="FLQU01001604">
    <property type="protein sequence ID" value="SBS93727.1"/>
    <property type="molecule type" value="Genomic_DNA"/>
</dbReference>
<evidence type="ECO:0000313" key="1">
    <source>
        <dbReference type="EMBL" id="SBS93727.1"/>
    </source>
</evidence>
<proteinExistence type="predicted"/>
<reference evidence="2" key="1">
    <citation type="submission" date="2016-05" db="EMBL/GenBank/DDBJ databases">
        <authorList>
            <person name="Naeem Raeece"/>
        </authorList>
    </citation>
    <scope>NUCLEOTIDE SEQUENCE [LARGE SCALE GENOMIC DNA]</scope>
</reference>
<gene>
    <name evidence="1" type="ORF">POVCU2_0083230</name>
</gene>
<organism evidence="1 2">
    <name type="scientific">Plasmodium ovale curtisi</name>
    <dbReference type="NCBI Taxonomy" id="864141"/>
    <lineage>
        <taxon>Eukaryota</taxon>
        <taxon>Sar</taxon>
        <taxon>Alveolata</taxon>
        <taxon>Apicomplexa</taxon>
        <taxon>Aconoidasida</taxon>
        <taxon>Haemosporida</taxon>
        <taxon>Plasmodiidae</taxon>
        <taxon>Plasmodium</taxon>
        <taxon>Plasmodium (Plasmodium)</taxon>
    </lineage>
</organism>
<sequence length="133" mass="15170">MKENAINITKKIEKTIPLYENFEEIYSDQNKATTAAAQRPRVHKPATGFPGIRDVFHRKEMISENFEIGTKFDHSALGIVSVGLTATVLYRYACIRLWIRNLGRYNPNGISNMNRGEMEGFLSSTQEIRGYLV</sequence>
<accession>A0A1A8WQX9</accession>
<protein>
    <submittedName>
        <fullName evidence="1">PIR Superfamily Protein</fullName>
    </submittedName>
</protein>
<name>A0A1A8WQX9_PLAOA</name>
<evidence type="ECO:0000313" key="2">
    <source>
        <dbReference type="Proteomes" id="UP000078560"/>
    </source>
</evidence>
<dbReference type="AlphaFoldDB" id="A0A1A8WQX9"/>
<dbReference type="Proteomes" id="UP000078560">
    <property type="component" value="Unassembled WGS sequence"/>
</dbReference>